<dbReference type="VEuPathDB" id="GiardiaDB:GMRT_16088"/>
<accession>A0A4Z1SQ11</accession>
<protein>
    <submittedName>
        <fullName evidence="1">Uncharacterized protein</fullName>
    </submittedName>
</protein>
<evidence type="ECO:0000313" key="1">
    <source>
        <dbReference type="EMBL" id="TNJ27922.1"/>
    </source>
</evidence>
<comment type="caution">
    <text evidence="1">The sequence shown here is derived from an EMBL/GenBank/DDBJ whole genome shotgun (WGS) entry which is preliminary data.</text>
</comment>
<name>A0A4Z1SQ11_GIAMU</name>
<dbReference type="AlphaFoldDB" id="A0A4Z1SQ11"/>
<dbReference type="EMBL" id="VDLU01000003">
    <property type="protein sequence ID" value="TNJ27922.1"/>
    <property type="molecule type" value="Genomic_DNA"/>
</dbReference>
<evidence type="ECO:0000313" key="2">
    <source>
        <dbReference type="Proteomes" id="UP000315496"/>
    </source>
</evidence>
<sequence>MVQSMLETSLTCPYMYLSTVDTYLLIKDEALRIHLNRLQTRHEKLVLIDLLWDGSNREEDQASVRIFSSYPSLSTVPNSELLKYLESYALVRLDNAPCQQAWGRFPRNTNALSITCGSLPSLARILTAMGVYCSLHDRRSEQGTQVYGISDTGTLLDLKPSIIFAVLVVLHNHLDWGSHLPLHLAFGTLLFSLLLISPIHLDRGVIVYGLLTRNHRRRWSIDLSTFIPRTISSWLENHRVQLILTGTKPSIIGTIGGVSLVFVSWSSSTKIRLLGLALLGVFETCKNVKATLIKGVGETSLAVHHPARAVPGGAQVLVSTDTVVDGHPGTHSCATRIDRTR</sequence>
<proteinExistence type="predicted"/>
<organism evidence="1 2">
    <name type="scientific">Giardia muris</name>
    <dbReference type="NCBI Taxonomy" id="5742"/>
    <lineage>
        <taxon>Eukaryota</taxon>
        <taxon>Metamonada</taxon>
        <taxon>Diplomonadida</taxon>
        <taxon>Hexamitidae</taxon>
        <taxon>Giardiinae</taxon>
        <taxon>Giardia</taxon>
    </lineage>
</organism>
<gene>
    <name evidence="1" type="ORF">GMRT_16088</name>
</gene>
<keyword evidence="2" id="KW-1185">Reference proteome</keyword>
<reference evidence="1 2" key="1">
    <citation type="submission" date="2019-05" db="EMBL/GenBank/DDBJ databases">
        <title>The compact genome of Giardia muris reveals important steps in the evolution of intestinal protozoan parasites.</title>
        <authorList>
            <person name="Xu F."/>
            <person name="Jimenez-Gonzalez A."/>
            <person name="Einarsson E."/>
            <person name="Astvaldsson A."/>
            <person name="Peirasmaki D."/>
            <person name="Eckmann L."/>
            <person name="Andersson J.O."/>
            <person name="Svard S.G."/>
            <person name="Jerlstrom-Hultqvist J."/>
        </authorList>
    </citation>
    <scope>NUCLEOTIDE SEQUENCE [LARGE SCALE GENOMIC DNA]</scope>
    <source>
        <strain evidence="1 2">Roberts-Thomson</strain>
    </source>
</reference>
<dbReference type="Proteomes" id="UP000315496">
    <property type="component" value="Chromosome 3"/>
</dbReference>